<organism evidence="2 3">
    <name type="scientific">Golovinomyces cichoracearum</name>
    <dbReference type="NCBI Taxonomy" id="62708"/>
    <lineage>
        <taxon>Eukaryota</taxon>
        <taxon>Fungi</taxon>
        <taxon>Dikarya</taxon>
        <taxon>Ascomycota</taxon>
        <taxon>Pezizomycotina</taxon>
        <taxon>Leotiomycetes</taxon>
        <taxon>Erysiphales</taxon>
        <taxon>Erysiphaceae</taxon>
        <taxon>Golovinomyces</taxon>
    </lineage>
</organism>
<feature type="region of interest" description="Disordered" evidence="1">
    <location>
        <begin position="338"/>
        <end position="357"/>
    </location>
</feature>
<comment type="caution">
    <text evidence="2">The sequence shown here is derived from an EMBL/GenBank/DDBJ whole genome shotgun (WGS) entry which is preliminary data.</text>
</comment>
<feature type="compositionally biased region" description="Basic and acidic residues" evidence="1">
    <location>
        <begin position="620"/>
        <end position="635"/>
    </location>
</feature>
<sequence length="727" mass="82127">MSFLDLSPSPEPLELEDDLLKILKSEEDRVDMPNEFESNGKMNNPKIPIRIPTHPIACMQGAFAESFLESNSSFGVPTNNEPKSALERRQQLLEQDVNKETYAARWKLKPGQKHHELWKLTAQISFGIYLLLNGIARDEEQVMKILQVHVDEVDCFLEKTLEDFSLAQNDINDLLNYLKSHLQNIPVFDVMMENREYRLQIVEENEKIEHIITRTASAMNDALRDVHQGANACKYFTLYLQRDQNNSKWKGKLDMQKVYEAMKGNVDGWYKAFLALQSRGNQLDVALVQLGSIVAELNRRAGEVSRNTRFSSSNPLFSSSFSGNQSQKPKSQALRKILQSSSPGSESKNLAHKPSLRNTLTASKLGADFEAIPELDSTIMEEEEATPEAELLKPHTYTPLPSPKTSSPKATLNPKISKRAELMASVSQKNKGFISGNRSTISRRESSQEKELSHDQTNSTSKQPLGTQLSISIMESRTPSNNVKTPPSRGLDSAYCSDFEKKSPHLTRSIPIAQQESKLEVNRNSDEQNASISLSNSAHSYKLNSLQPPARKDITHRQPGTQSLLAPMSIKIPEKQYFRPVNASPNSPLQRPWTASPLQNPLHAHPNSSGSNLSNYSNYSKHDGGTNSKIREIRSSSRHVTSAMGKMTHCHSEHKQPKKKRSMFGWLKEQFSLSEEEKIRFEEKIRSGNVDRQSKERTKRDTRLEGRRFCDGNKPERHVGGSRVKIK</sequence>
<feature type="compositionally biased region" description="Low complexity" evidence="1">
    <location>
        <begin position="607"/>
        <end position="619"/>
    </location>
</feature>
<dbReference type="AlphaFoldDB" id="A0A420HNZ3"/>
<feature type="region of interest" description="Disordered" evidence="1">
    <location>
        <begin position="425"/>
        <end position="496"/>
    </location>
</feature>
<evidence type="ECO:0008006" key="4">
    <source>
        <dbReference type="Google" id="ProtNLM"/>
    </source>
</evidence>
<protein>
    <recommendedName>
        <fullName evidence="4">Karyogamy protein</fullName>
    </recommendedName>
</protein>
<feature type="compositionally biased region" description="Basic and acidic residues" evidence="1">
    <location>
        <begin position="692"/>
        <end position="719"/>
    </location>
</feature>
<feature type="compositionally biased region" description="Low complexity" evidence="1">
    <location>
        <begin position="310"/>
        <end position="322"/>
    </location>
</feature>
<dbReference type="Proteomes" id="UP000285405">
    <property type="component" value="Unassembled WGS sequence"/>
</dbReference>
<dbReference type="EMBL" id="MCBR01017791">
    <property type="protein sequence ID" value="RKF59131.1"/>
    <property type="molecule type" value="Genomic_DNA"/>
</dbReference>
<feature type="region of interest" description="Disordered" evidence="1">
    <location>
        <begin position="382"/>
        <end position="412"/>
    </location>
</feature>
<feature type="compositionally biased region" description="Polar residues" evidence="1">
    <location>
        <begin position="455"/>
        <end position="485"/>
    </location>
</feature>
<gene>
    <name evidence="2" type="ORF">GcC1_177015</name>
</gene>
<feature type="region of interest" description="Disordered" evidence="1">
    <location>
        <begin position="684"/>
        <end position="727"/>
    </location>
</feature>
<dbReference type="OrthoDB" id="5389734at2759"/>
<reference evidence="2 3" key="1">
    <citation type="journal article" date="2018" name="BMC Genomics">
        <title>Comparative genome analyses reveal sequence features reflecting distinct modes of host-adaptation between dicot and monocot powdery mildew.</title>
        <authorList>
            <person name="Wu Y."/>
            <person name="Ma X."/>
            <person name="Pan Z."/>
            <person name="Kale S.D."/>
            <person name="Song Y."/>
            <person name="King H."/>
            <person name="Zhang Q."/>
            <person name="Presley C."/>
            <person name="Deng X."/>
            <person name="Wei C.I."/>
            <person name="Xiao S."/>
        </authorList>
    </citation>
    <scope>NUCLEOTIDE SEQUENCE [LARGE SCALE GENOMIC DNA]</scope>
    <source>
        <strain evidence="2">UCSC1</strain>
    </source>
</reference>
<feature type="region of interest" description="Disordered" evidence="1">
    <location>
        <begin position="306"/>
        <end position="330"/>
    </location>
</feature>
<proteinExistence type="predicted"/>
<feature type="compositionally biased region" description="Polar residues" evidence="1">
    <location>
        <begin position="425"/>
        <end position="440"/>
    </location>
</feature>
<accession>A0A420HNZ3</accession>
<evidence type="ECO:0000256" key="1">
    <source>
        <dbReference type="SAM" id="MobiDB-lite"/>
    </source>
</evidence>
<evidence type="ECO:0000313" key="2">
    <source>
        <dbReference type="EMBL" id="RKF59131.1"/>
    </source>
</evidence>
<feature type="region of interest" description="Disordered" evidence="1">
    <location>
        <begin position="580"/>
        <end position="663"/>
    </location>
</feature>
<name>A0A420HNZ3_9PEZI</name>
<feature type="compositionally biased region" description="Polar residues" evidence="1">
    <location>
        <begin position="338"/>
        <end position="348"/>
    </location>
</feature>
<feature type="compositionally biased region" description="Low complexity" evidence="1">
    <location>
        <begin position="403"/>
        <end position="412"/>
    </location>
</feature>
<evidence type="ECO:0000313" key="3">
    <source>
        <dbReference type="Proteomes" id="UP000285405"/>
    </source>
</evidence>
<feature type="compositionally biased region" description="Basic and acidic residues" evidence="1">
    <location>
        <begin position="442"/>
        <end position="454"/>
    </location>
</feature>